<evidence type="ECO:0000313" key="3">
    <source>
        <dbReference type="Proteomes" id="UP000246078"/>
    </source>
</evidence>
<dbReference type="VEuPathDB" id="TriTrypDB:TCSYLVIO_006903"/>
<name>A0A2V2WVI1_TRYCR</name>
<feature type="compositionally biased region" description="Polar residues" evidence="1">
    <location>
        <begin position="122"/>
        <end position="131"/>
    </location>
</feature>
<dbReference type="PANTHER" id="PTHR37561:SF3">
    <property type="entry name" value="F-BOX DOMAIN-CONTAINING PROTEIN"/>
    <property type="match status" value="1"/>
</dbReference>
<dbReference type="SMR" id="A0A2V2WVI1"/>
<comment type="caution">
    <text evidence="2">The sequence shown here is derived from an EMBL/GenBank/DDBJ whole genome shotgun (WGS) entry which is preliminary data.</text>
</comment>
<feature type="compositionally biased region" description="Basic residues" evidence="1">
    <location>
        <begin position="135"/>
        <end position="148"/>
    </location>
</feature>
<dbReference type="VEuPathDB" id="TriTrypDB:ECC02_002480"/>
<dbReference type="OrthoDB" id="271917at2759"/>
<protein>
    <submittedName>
        <fullName evidence="2">Uncharacterized protein</fullName>
    </submittedName>
</protein>
<dbReference type="EMBL" id="PRFC01000050">
    <property type="protein sequence ID" value="PWV12598.1"/>
    <property type="molecule type" value="Genomic_DNA"/>
</dbReference>
<evidence type="ECO:0000313" key="2">
    <source>
        <dbReference type="EMBL" id="PWV12598.1"/>
    </source>
</evidence>
<dbReference type="Proteomes" id="UP000246078">
    <property type="component" value="Unassembled WGS sequence"/>
</dbReference>
<dbReference type="VEuPathDB" id="TriTrypDB:TCDM_04978"/>
<dbReference type="VEuPathDB" id="TriTrypDB:TcCLB.508593.130"/>
<dbReference type="VEuPathDB" id="TriTrypDB:TcCL_NonESM01438"/>
<sequence>MRRGGSCLTVEGKALGPLGSRSPVFIMLAILFTLFTNSSEFGPSDEVGTIITSCPRPTLLQQLVSFAAMRDVAEEEQLDWGVPATLGRQNTYRLQVKPAEQSEGDHAGENPHGNAASSASSTGNDVNSANAPSQSRRRPHRRQRRKKKTESESLGEDVGTPVSLGTCGTKSLNGASSSGGSNLYSSDVGEHAETVFTTSQRLWAQLHMVEVAFSCGDNNLLHITERFLRCGNMYPIIYRCHLSQVQAAHEQALLDAPNTGVQKSCFWSCRSCGKAHDLVCESCMRCKRQSGPYKKLIFDQLLPETDYATSVLRLLHATHPEVTIHRIETQPHVDGGGRSSVAVYVSADAAPELVEKLNGNVFFDMDDDDDDDERTGGGVRVHYVYGSQRPWLWAFINMRKAQCKDPNKLPWGALVVVMETSKEKISGGTATRAFRPTRTKRNLFLMSN</sequence>
<accession>A0A2V2WVI1</accession>
<dbReference type="VEuPathDB" id="TriTrypDB:Tc_MARK_5657"/>
<organism evidence="2 3">
    <name type="scientific">Trypanosoma cruzi</name>
    <dbReference type="NCBI Taxonomy" id="5693"/>
    <lineage>
        <taxon>Eukaryota</taxon>
        <taxon>Discoba</taxon>
        <taxon>Euglenozoa</taxon>
        <taxon>Kinetoplastea</taxon>
        <taxon>Metakinetoplastina</taxon>
        <taxon>Trypanosomatida</taxon>
        <taxon>Trypanosomatidae</taxon>
        <taxon>Trypanosoma</taxon>
        <taxon>Schizotrypanum</taxon>
    </lineage>
</organism>
<evidence type="ECO:0000256" key="1">
    <source>
        <dbReference type="SAM" id="MobiDB-lite"/>
    </source>
</evidence>
<dbReference type="VEuPathDB" id="TriTrypDB:C3747_50g154"/>
<gene>
    <name evidence="2" type="ORF">C3747_50g154</name>
</gene>
<dbReference type="VEuPathDB" id="TriTrypDB:TcBrA4_0067220"/>
<dbReference type="VEuPathDB" id="TriTrypDB:C4B63_41g249"/>
<dbReference type="PANTHER" id="PTHR37561">
    <property type="entry name" value="F-BOX DOMAIN-CONTAINING PROTEIN"/>
    <property type="match status" value="1"/>
</dbReference>
<dbReference type="VEuPathDB" id="TriTrypDB:TcCLB.506529.70"/>
<dbReference type="AlphaFoldDB" id="A0A2V2WVI1"/>
<reference evidence="2 3" key="1">
    <citation type="journal article" date="2018" name="Microb. Genom.">
        <title>Expanding an expanded genome: long-read sequencing of Trypanosoma cruzi.</title>
        <authorList>
            <person name="Berna L."/>
            <person name="Rodriguez M."/>
            <person name="Chiribao M.L."/>
            <person name="Parodi-Talice A."/>
            <person name="Pita S."/>
            <person name="Rijo G."/>
            <person name="Alvarez-Valin F."/>
            <person name="Robello C."/>
        </authorList>
    </citation>
    <scope>NUCLEOTIDE SEQUENCE [LARGE SCALE GENOMIC DNA]</scope>
    <source>
        <strain evidence="2 3">TCC</strain>
    </source>
</reference>
<feature type="region of interest" description="Disordered" evidence="1">
    <location>
        <begin position="98"/>
        <end position="181"/>
    </location>
</feature>
<dbReference type="VEuPathDB" id="TriTrypDB:BCY84_19442"/>
<proteinExistence type="predicted"/>
<feature type="compositionally biased region" description="Low complexity" evidence="1">
    <location>
        <begin position="171"/>
        <end position="181"/>
    </location>
</feature>
<dbReference type="VEuPathDB" id="TriTrypDB:TcG_02341"/>